<dbReference type="GO" id="GO:0000139">
    <property type="term" value="C:Golgi membrane"/>
    <property type="evidence" value="ECO:0007669"/>
    <property type="project" value="UniProtKB-SubCell"/>
</dbReference>
<feature type="domain" description="Coatomer beta subunit C-terminal" evidence="12">
    <location>
        <begin position="573"/>
        <end position="664"/>
    </location>
</feature>
<keyword evidence="6 10" id="KW-0653">Protein transport</keyword>
<evidence type="ECO:0000256" key="3">
    <source>
        <dbReference type="ARBA" id="ARBA00022490"/>
    </source>
</evidence>
<evidence type="ECO:0000256" key="4">
    <source>
        <dbReference type="ARBA" id="ARBA00022737"/>
    </source>
</evidence>
<keyword evidence="9 10" id="KW-0968">Cytoplasmic vesicle</keyword>
<keyword evidence="2 10" id="KW-0813">Transport</keyword>
<dbReference type="GO" id="GO:0030126">
    <property type="term" value="C:COPI vesicle coat"/>
    <property type="evidence" value="ECO:0007669"/>
    <property type="project" value="InterPro"/>
</dbReference>
<comment type="subunit">
    <text evidence="10">Oligomeric complex that consists of at least the alpha, beta, beta', gamma, delta, epsilon and zeta subunits.</text>
</comment>
<keyword evidence="3 10" id="KW-0963">Cytoplasm</keyword>
<name>Q6E6I0_ANTLO</name>
<dbReference type="SUPFAM" id="SSF48371">
    <property type="entry name" value="ARM repeat"/>
    <property type="match status" value="1"/>
</dbReference>
<evidence type="ECO:0000256" key="6">
    <source>
        <dbReference type="ARBA" id="ARBA00022927"/>
    </source>
</evidence>
<dbReference type="InterPro" id="IPR029446">
    <property type="entry name" value="COPB1_appendage_platform_dom"/>
</dbReference>
<sequence>MATLYIDVPTRTKQEILRCVESRDEQNICTGIEQVIVQQIDGTSYVDVTHSIVRAVSLNAKSKALKKLFFYFIETFPKLDADGNLVQEALVFCNFLRQQLEHPNEFVRGRAIGLLAKLDSLEMVELLYKPLKDNLYHFSSYVRRNVYAALGAVYTQYRFEEIPHLLYECFSNETDTPSQLQLFSTLHTINTDLAERYLRNCDVQEMSPELLQHVLFFFRDDDFSRHCVLLSDRAVRFQAAMNLVESFAVSAPQRDVSDNAALRNNIDTILEIIKDDELAGLRRPALQLFREIYQRGVFSFKDYAVEILGLCDESDCELSRDVFSFAFEVSEPHEFIQVSDLLLGVFRRTVSLNERKLQYKTMLLISMADLVEMYGMYEDAMLDETVPCLADSSPELQFAAFQFLSAVSRLARERVVHIVLRSLRQIKFGKIFRYALNILRRSAGPAYVCELVAELEMLAADTALSYRVESSNIMYMAIVLTEVVLENKDAVGHSVVERAVALLLALSTHDIDLCTKSTVNSCIRLLIGGEPIRAASDDTILCGDNVLSPLVFSLIPVKKAAAFPISAKREDRVDVVQLTSLSDPLYCEANVQIMNSEVLVDVLCINQTEFDLHNVLFDFTFSSNLAIKTLISPFQMSPHAAREQQFVFRISEAMNSFVLGRVTFSYPDERKRFNATEMHTNLGEIKLSVLDFLRPQRMSAEHFRREWPKLEWENVYSLKFHVRESSADIARIAAQKMNSFVVNVETGDDFHIVNVSCVTEQGTVILGNVCVRKAEAVHFEARIRSRSEDIVKSLSAVLGETLRGLKD</sequence>
<dbReference type="InterPro" id="IPR016460">
    <property type="entry name" value="COPB1"/>
</dbReference>
<dbReference type="GO" id="GO:0006886">
    <property type="term" value="P:intracellular protein transport"/>
    <property type="evidence" value="ECO:0007669"/>
    <property type="project" value="InterPro"/>
</dbReference>
<dbReference type="GO" id="GO:0005198">
    <property type="term" value="F:structural molecule activity"/>
    <property type="evidence" value="ECO:0007669"/>
    <property type="project" value="InterPro"/>
</dbReference>
<dbReference type="InterPro" id="IPR011710">
    <property type="entry name" value="Coatomer_bsu_C"/>
</dbReference>
<dbReference type="PIRSF" id="PIRSF005727">
    <property type="entry name" value="Coatomer_beta_subunit"/>
    <property type="match status" value="1"/>
</dbReference>
<reference evidence="14" key="1">
    <citation type="journal article" date="2004" name="Curr. Biol.">
        <title>Genome compaction and stability in microsporidian intracellular parasites.</title>
        <authorList>
            <person name="Slamovits C.H."/>
            <person name="Fast N.M."/>
            <person name="Law J.S."/>
            <person name="Keeling P.J."/>
        </authorList>
    </citation>
    <scope>NUCLEOTIDE SEQUENCE</scope>
</reference>
<accession>Q6E6I0</accession>
<evidence type="ECO:0000256" key="8">
    <source>
        <dbReference type="ARBA" id="ARBA00023136"/>
    </source>
</evidence>
<dbReference type="PANTHER" id="PTHR10635">
    <property type="entry name" value="COATOMER SUBUNIT BETA"/>
    <property type="match status" value="1"/>
</dbReference>
<evidence type="ECO:0000259" key="12">
    <source>
        <dbReference type="Pfam" id="PF07718"/>
    </source>
</evidence>
<feature type="domain" description="Coatomer beta subunit appendage platform" evidence="13">
    <location>
        <begin position="681"/>
        <end position="795"/>
    </location>
</feature>
<dbReference type="AlphaFoldDB" id="Q6E6I0"/>
<protein>
    <recommendedName>
        <fullName evidence="10">Coatomer subunit beta</fullName>
    </recommendedName>
    <alternativeName>
        <fullName evidence="10">Beta-coat protein</fullName>
    </alternativeName>
</protein>
<evidence type="ECO:0000256" key="2">
    <source>
        <dbReference type="ARBA" id="ARBA00022448"/>
    </source>
</evidence>
<evidence type="ECO:0000259" key="13">
    <source>
        <dbReference type="Pfam" id="PF14806"/>
    </source>
</evidence>
<keyword evidence="7 10" id="KW-0333">Golgi apparatus</keyword>
<evidence type="ECO:0000256" key="5">
    <source>
        <dbReference type="ARBA" id="ARBA00022892"/>
    </source>
</evidence>
<dbReference type="Gene3D" id="1.25.10.10">
    <property type="entry name" value="Leucine-rich Repeat Variant"/>
    <property type="match status" value="1"/>
</dbReference>
<dbReference type="InterPro" id="IPR016024">
    <property type="entry name" value="ARM-type_fold"/>
</dbReference>
<dbReference type="Pfam" id="PF07718">
    <property type="entry name" value="Coatamer_beta_C"/>
    <property type="match status" value="1"/>
</dbReference>
<dbReference type="InterPro" id="IPR011989">
    <property type="entry name" value="ARM-like"/>
</dbReference>
<comment type="function">
    <text evidence="10">The coatomer is a cytosolic protein complex that binds to dilysine motifs and reversibly associates with Golgi non-clathrin-coated vesicles, which further mediate biosynthetic protein transport from the ER, via the Golgi up to the trans Golgi network. Coatomer complex is required for budding from Golgi membranes, and is essential for the retrograde Golgi-to-ER transport of dilysine-tagged proteins.</text>
</comment>
<evidence type="ECO:0000256" key="10">
    <source>
        <dbReference type="PIRNR" id="PIRNR005727"/>
    </source>
</evidence>
<comment type="subcellular location">
    <subcellularLocation>
        <location evidence="10">Cytoplasm</location>
    </subcellularLocation>
    <subcellularLocation>
        <location evidence="1 10">Golgi apparatus membrane</location>
        <topology evidence="1 10">Peripheral membrane protein</topology>
        <orientation evidence="1 10">Cytoplasmic side</orientation>
    </subcellularLocation>
    <subcellularLocation>
        <location evidence="10">Cytoplasmic vesicle</location>
        <location evidence="10">COPI-coated vesicle membrane</location>
        <topology evidence="10">Peripheral membrane protein</topology>
        <orientation evidence="10">Cytoplasmic side</orientation>
    </subcellularLocation>
</comment>
<evidence type="ECO:0000259" key="11">
    <source>
        <dbReference type="Pfam" id="PF01602"/>
    </source>
</evidence>
<dbReference type="PANTHER" id="PTHR10635:SF0">
    <property type="entry name" value="COATOMER SUBUNIT BETA"/>
    <property type="match status" value="1"/>
</dbReference>
<dbReference type="EMBL" id="AY548887">
    <property type="protein sequence ID" value="AAT12307.1"/>
    <property type="molecule type" value="Genomic_DNA"/>
</dbReference>
<keyword evidence="8 10" id="KW-0472">Membrane</keyword>
<evidence type="ECO:0000313" key="14">
    <source>
        <dbReference type="EMBL" id="AAT12307.1"/>
    </source>
</evidence>
<dbReference type="GO" id="GO:0006891">
    <property type="term" value="P:intra-Golgi vesicle-mediated transport"/>
    <property type="evidence" value="ECO:0007669"/>
    <property type="project" value="TreeGrafter"/>
</dbReference>
<proteinExistence type="predicted"/>
<organism evidence="14">
    <name type="scientific">Antonospora locustae</name>
    <name type="common">Microsporidian parasite</name>
    <name type="synonym">Nosema locustae</name>
    <dbReference type="NCBI Taxonomy" id="278021"/>
    <lineage>
        <taxon>Eukaryota</taxon>
        <taxon>Fungi</taxon>
        <taxon>Fungi incertae sedis</taxon>
        <taxon>Microsporidia</taxon>
        <taxon>Antonospora</taxon>
    </lineage>
</organism>
<evidence type="ECO:0000256" key="1">
    <source>
        <dbReference type="ARBA" id="ARBA00004255"/>
    </source>
</evidence>
<evidence type="ECO:0000256" key="9">
    <source>
        <dbReference type="ARBA" id="ARBA00023329"/>
    </source>
</evidence>
<keyword evidence="5 10" id="KW-0931">ER-Golgi transport</keyword>
<dbReference type="GO" id="GO:0006888">
    <property type="term" value="P:endoplasmic reticulum to Golgi vesicle-mediated transport"/>
    <property type="evidence" value="ECO:0007669"/>
    <property type="project" value="TreeGrafter"/>
</dbReference>
<dbReference type="Pfam" id="PF14806">
    <property type="entry name" value="Coatomer_b_Cpla"/>
    <property type="match status" value="1"/>
</dbReference>
<keyword evidence="4" id="KW-0677">Repeat</keyword>
<feature type="domain" description="Clathrin/coatomer adaptor adaptin-like N-terminal" evidence="11">
    <location>
        <begin position="11"/>
        <end position="157"/>
    </location>
</feature>
<evidence type="ECO:0000256" key="7">
    <source>
        <dbReference type="ARBA" id="ARBA00023034"/>
    </source>
</evidence>
<dbReference type="InterPro" id="IPR002553">
    <property type="entry name" value="Clathrin/coatomer_adapt-like_N"/>
</dbReference>
<dbReference type="Pfam" id="PF01602">
    <property type="entry name" value="Adaptin_N"/>
    <property type="match status" value="1"/>
</dbReference>